<sequence>MATAITKTPSSFRSHDEWLEHVRREIPVSEQPFALAYGRMELFRKFYRMRGVQFPTQFAVDFERIENLHDPERTGALESLNDTIFRSLTRQLFNRARQTISEDDTQLPAAPREQIEELLSHLVRKNPYFALWSVYKTGVSDRSVAEEWEEYLLQELGNQSVDEIDFTRAMVELDKLLNHFRDENRALPCLTFERIWFLHYLRGPERMAQARAVLGMLTAELRACTFV</sequence>
<dbReference type="Proteomes" id="UP001596091">
    <property type="component" value="Unassembled WGS sequence"/>
</dbReference>
<keyword evidence="2" id="KW-1185">Reference proteome</keyword>
<name>A0ABW1EBI8_9BACT</name>
<comment type="caution">
    <text evidence="1">The sequence shown here is derived from an EMBL/GenBank/DDBJ whole genome shotgun (WGS) entry which is preliminary data.</text>
</comment>
<reference evidence="2" key="1">
    <citation type="journal article" date="2019" name="Int. J. Syst. Evol. Microbiol.">
        <title>The Global Catalogue of Microorganisms (GCM) 10K type strain sequencing project: providing services to taxonomists for standard genome sequencing and annotation.</title>
        <authorList>
            <consortium name="The Broad Institute Genomics Platform"/>
            <consortium name="The Broad Institute Genome Sequencing Center for Infectious Disease"/>
            <person name="Wu L."/>
            <person name="Ma J."/>
        </authorList>
    </citation>
    <scope>NUCLEOTIDE SEQUENCE [LARGE SCALE GENOMIC DNA]</scope>
    <source>
        <strain evidence="2">JCM 4087</strain>
    </source>
</reference>
<evidence type="ECO:0000313" key="1">
    <source>
        <dbReference type="EMBL" id="MFC5861709.1"/>
    </source>
</evidence>
<proteinExistence type="predicted"/>
<protein>
    <submittedName>
        <fullName evidence="1">Uncharacterized protein</fullName>
    </submittedName>
</protein>
<accession>A0ABW1EBI8</accession>
<gene>
    <name evidence="1" type="ORF">ACFPT7_05350</name>
</gene>
<organism evidence="1 2">
    <name type="scientific">Acidicapsa dinghuensis</name>
    <dbReference type="NCBI Taxonomy" id="2218256"/>
    <lineage>
        <taxon>Bacteria</taxon>
        <taxon>Pseudomonadati</taxon>
        <taxon>Acidobacteriota</taxon>
        <taxon>Terriglobia</taxon>
        <taxon>Terriglobales</taxon>
        <taxon>Acidobacteriaceae</taxon>
        <taxon>Acidicapsa</taxon>
    </lineage>
</organism>
<dbReference type="EMBL" id="JBHSPH010000002">
    <property type="protein sequence ID" value="MFC5861709.1"/>
    <property type="molecule type" value="Genomic_DNA"/>
</dbReference>
<evidence type="ECO:0000313" key="2">
    <source>
        <dbReference type="Proteomes" id="UP001596091"/>
    </source>
</evidence>
<dbReference type="RefSeq" id="WP_263337240.1">
    <property type="nucleotide sequence ID" value="NZ_JAGSYH010000004.1"/>
</dbReference>